<dbReference type="Proteomes" id="UP001497522">
    <property type="component" value="Chromosome 11"/>
</dbReference>
<name>A0ABP1ACK8_9BRYO</name>
<protein>
    <submittedName>
        <fullName evidence="1">Uncharacterized protein</fullName>
    </submittedName>
</protein>
<evidence type="ECO:0000313" key="1">
    <source>
        <dbReference type="EMBL" id="CAK9860272.1"/>
    </source>
</evidence>
<keyword evidence="2" id="KW-1185">Reference proteome</keyword>
<sequence length="74" mass="8277">MRGMASTLVSRTPVAYRHVSYLYANHIVNATCAGSGFRWFIKRFATEVQAESKTEQVQIQFCVASILCTSLRSS</sequence>
<accession>A0ABP1ACK8</accession>
<proteinExistence type="predicted"/>
<gene>
    <name evidence="1" type="ORF">CSSPJE1EN2_LOCUS3267</name>
</gene>
<organism evidence="1 2">
    <name type="scientific">Sphagnum jensenii</name>
    <dbReference type="NCBI Taxonomy" id="128206"/>
    <lineage>
        <taxon>Eukaryota</taxon>
        <taxon>Viridiplantae</taxon>
        <taxon>Streptophyta</taxon>
        <taxon>Embryophyta</taxon>
        <taxon>Bryophyta</taxon>
        <taxon>Sphagnophytina</taxon>
        <taxon>Sphagnopsida</taxon>
        <taxon>Sphagnales</taxon>
        <taxon>Sphagnaceae</taxon>
        <taxon>Sphagnum</taxon>
    </lineage>
</organism>
<evidence type="ECO:0000313" key="2">
    <source>
        <dbReference type="Proteomes" id="UP001497522"/>
    </source>
</evidence>
<dbReference type="EMBL" id="OZ023712">
    <property type="protein sequence ID" value="CAK9860272.1"/>
    <property type="molecule type" value="Genomic_DNA"/>
</dbReference>
<reference evidence="1" key="1">
    <citation type="submission" date="2024-03" db="EMBL/GenBank/DDBJ databases">
        <authorList>
            <consortium name="ELIXIR-Norway"/>
            <consortium name="Elixir Norway"/>
        </authorList>
    </citation>
    <scope>NUCLEOTIDE SEQUENCE</scope>
</reference>